<gene>
    <name evidence="1" type="ORF">L195_g056896</name>
</gene>
<dbReference type="Proteomes" id="UP000236291">
    <property type="component" value="Unassembled WGS sequence"/>
</dbReference>
<accession>A0A2K3KU10</accession>
<protein>
    <submittedName>
        <fullName evidence="1">Uncharacterized protein</fullName>
    </submittedName>
</protein>
<evidence type="ECO:0000313" key="1">
    <source>
        <dbReference type="EMBL" id="PNX69763.1"/>
    </source>
</evidence>
<evidence type="ECO:0000313" key="2">
    <source>
        <dbReference type="Proteomes" id="UP000236291"/>
    </source>
</evidence>
<organism evidence="1 2">
    <name type="scientific">Trifolium pratense</name>
    <name type="common">Red clover</name>
    <dbReference type="NCBI Taxonomy" id="57577"/>
    <lineage>
        <taxon>Eukaryota</taxon>
        <taxon>Viridiplantae</taxon>
        <taxon>Streptophyta</taxon>
        <taxon>Embryophyta</taxon>
        <taxon>Tracheophyta</taxon>
        <taxon>Spermatophyta</taxon>
        <taxon>Magnoliopsida</taxon>
        <taxon>eudicotyledons</taxon>
        <taxon>Gunneridae</taxon>
        <taxon>Pentapetalae</taxon>
        <taxon>rosids</taxon>
        <taxon>fabids</taxon>
        <taxon>Fabales</taxon>
        <taxon>Fabaceae</taxon>
        <taxon>Papilionoideae</taxon>
        <taxon>50 kb inversion clade</taxon>
        <taxon>NPAAA clade</taxon>
        <taxon>Hologalegina</taxon>
        <taxon>IRL clade</taxon>
        <taxon>Trifolieae</taxon>
        <taxon>Trifolium</taxon>
    </lineage>
</organism>
<sequence length="41" mass="4985">DSDWENLSYNKEICYGLLCVSWLLPYFMEIQEAVYCLQIKY</sequence>
<name>A0A2K3KU10_TRIPR</name>
<reference evidence="1 2" key="1">
    <citation type="journal article" date="2014" name="Am. J. Bot.">
        <title>Genome assembly and annotation for red clover (Trifolium pratense; Fabaceae).</title>
        <authorList>
            <person name="Istvanek J."/>
            <person name="Jaros M."/>
            <person name="Krenek A."/>
            <person name="Repkova J."/>
        </authorList>
    </citation>
    <scope>NUCLEOTIDE SEQUENCE [LARGE SCALE GENOMIC DNA]</scope>
    <source>
        <strain evidence="2">cv. Tatra</strain>
        <tissue evidence="1">Young leaves</tissue>
    </source>
</reference>
<dbReference type="AlphaFoldDB" id="A0A2K3KU10"/>
<comment type="caution">
    <text evidence="1">The sequence shown here is derived from an EMBL/GenBank/DDBJ whole genome shotgun (WGS) entry which is preliminary data.</text>
</comment>
<feature type="non-terminal residue" evidence="1">
    <location>
        <position position="1"/>
    </location>
</feature>
<dbReference type="EMBL" id="ASHM01109937">
    <property type="protein sequence ID" value="PNX69763.1"/>
    <property type="molecule type" value="Genomic_DNA"/>
</dbReference>
<proteinExistence type="predicted"/>
<reference evidence="1 2" key="2">
    <citation type="journal article" date="2017" name="Front. Plant Sci.">
        <title>Gene Classification and Mining of Molecular Markers Useful in Red Clover (Trifolium pratense) Breeding.</title>
        <authorList>
            <person name="Istvanek J."/>
            <person name="Dluhosova J."/>
            <person name="Dluhos P."/>
            <person name="Patkova L."/>
            <person name="Nedelnik J."/>
            <person name="Repkova J."/>
        </authorList>
    </citation>
    <scope>NUCLEOTIDE SEQUENCE [LARGE SCALE GENOMIC DNA]</scope>
    <source>
        <strain evidence="2">cv. Tatra</strain>
        <tissue evidence="1">Young leaves</tissue>
    </source>
</reference>